<sequence length="325" mass="35992">MANFTFIYNRIYHKDMKRFLFFVVSLCAAVSGMSAAEPVFDGWALPVVSVAHMRGRPAHSAEMVSQVLMGMPLRVAASEKEGWLLVKSPEGYSGYVIKNSLQLMDSLQMARWRSSKRLIATALNEIKIYADTLGRRVVSDIVPGDIVEDRGSSGRWAAVVLPDGRKGWANRSCFTSLSGWAVQPESARSVISMAMAQTGAPYVWGGMSVKGMDCSGLSKMAYYHNGIILRRDASQQALCGKLVENMSDLKPGDLLFFGNKNTGKVDHVGIFIDGDNFIESSGRVRVSSVKAQKRLLYARRVLGYTSDPGITRAVDHAWYFNRERR</sequence>
<proteinExistence type="predicted"/>
<keyword evidence="2" id="KW-1185">Reference proteome</keyword>
<evidence type="ECO:0000313" key="1">
    <source>
        <dbReference type="EMBL" id="THG44895.1"/>
    </source>
</evidence>
<evidence type="ECO:0000313" key="2">
    <source>
        <dbReference type="Proteomes" id="UP000305401"/>
    </source>
</evidence>
<organism evidence="1 2">
    <name type="scientific">Muribaculum caecicola</name>
    <dbReference type="NCBI Taxonomy" id="3038144"/>
    <lineage>
        <taxon>Bacteria</taxon>
        <taxon>Pseudomonadati</taxon>
        <taxon>Bacteroidota</taxon>
        <taxon>Bacteroidia</taxon>
        <taxon>Bacteroidales</taxon>
        <taxon>Muribaculaceae</taxon>
        <taxon>Muribaculum</taxon>
    </lineage>
</organism>
<name>A0AC61S3I7_9BACT</name>
<accession>A0AC61S3I7</accession>
<protein>
    <submittedName>
        <fullName evidence="1">NlpC/P60 family protein</fullName>
    </submittedName>
</protein>
<gene>
    <name evidence="1" type="ORF">E5990_09540</name>
</gene>
<reference evidence="1" key="1">
    <citation type="submission" date="2019-04" db="EMBL/GenBank/DDBJ databases">
        <title>Microbes associate with the intestines of laboratory mice.</title>
        <authorList>
            <person name="Navarre W."/>
            <person name="Wong E."/>
            <person name="Huang K.C."/>
            <person name="Tropini C."/>
            <person name="Ng K."/>
            <person name="Yu B."/>
        </authorList>
    </citation>
    <scope>NUCLEOTIDE SEQUENCE</scope>
    <source>
        <strain evidence="1">NM86_A22</strain>
    </source>
</reference>
<dbReference type="Proteomes" id="UP000305401">
    <property type="component" value="Unassembled WGS sequence"/>
</dbReference>
<comment type="caution">
    <text evidence="1">The sequence shown here is derived from an EMBL/GenBank/DDBJ whole genome shotgun (WGS) entry which is preliminary data.</text>
</comment>
<dbReference type="EMBL" id="SSTG01000152">
    <property type="protein sequence ID" value="THG44895.1"/>
    <property type="molecule type" value="Genomic_DNA"/>
</dbReference>